<reference evidence="2 3" key="1">
    <citation type="journal article" date="2012" name="Science">
        <title>The Paleozoic origin of enzymatic lignin decomposition reconstructed from 31 fungal genomes.</title>
        <authorList>
            <person name="Floudas D."/>
            <person name="Binder M."/>
            <person name="Riley R."/>
            <person name="Barry K."/>
            <person name="Blanchette R.A."/>
            <person name="Henrissat B."/>
            <person name="Martinez A.T."/>
            <person name="Otillar R."/>
            <person name="Spatafora J.W."/>
            <person name="Yadav J.S."/>
            <person name="Aerts A."/>
            <person name="Benoit I."/>
            <person name="Boyd A."/>
            <person name="Carlson A."/>
            <person name="Copeland A."/>
            <person name="Coutinho P.M."/>
            <person name="de Vries R.P."/>
            <person name="Ferreira P."/>
            <person name="Findley K."/>
            <person name="Foster B."/>
            <person name="Gaskell J."/>
            <person name="Glotzer D."/>
            <person name="Gorecki P."/>
            <person name="Heitman J."/>
            <person name="Hesse C."/>
            <person name="Hori C."/>
            <person name="Igarashi K."/>
            <person name="Jurgens J.A."/>
            <person name="Kallen N."/>
            <person name="Kersten P."/>
            <person name="Kohler A."/>
            <person name="Kuees U."/>
            <person name="Kumar T.K.A."/>
            <person name="Kuo A."/>
            <person name="LaButti K."/>
            <person name="Larrondo L.F."/>
            <person name="Lindquist E."/>
            <person name="Ling A."/>
            <person name="Lombard V."/>
            <person name="Lucas S."/>
            <person name="Lundell T."/>
            <person name="Martin R."/>
            <person name="McLaughlin D.J."/>
            <person name="Morgenstern I."/>
            <person name="Morin E."/>
            <person name="Murat C."/>
            <person name="Nagy L.G."/>
            <person name="Nolan M."/>
            <person name="Ohm R.A."/>
            <person name="Patyshakuliyeva A."/>
            <person name="Rokas A."/>
            <person name="Ruiz-Duenas F.J."/>
            <person name="Sabat G."/>
            <person name="Salamov A."/>
            <person name="Samejima M."/>
            <person name="Schmutz J."/>
            <person name="Slot J.C."/>
            <person name="St John F."/>
            <person name="Stenlid J."/>
            <person name="Sun H."/>
            <person name="Sun S."/>
            <person name="Syed K."/>
            <person name="Tsang A."/>
            <person name="Wiebenga A."/>
            <person name="Young D."/>
            <person name="Pisabarro A."/>
            <person name="Eastwood D.C."/>
            <person name="Martin F."/>
            <person name="Cullen D."/>
            <person name="Grigoriev I.V."/>
            <person name="Hibbett D.S."/>
        </authorList>
    </citation>
    <scope>NUCLEOTIDE SEQUENCE [LARGE SCALE GENOMIC DNA]</scope>
    <source>
        <strain evidence="2 3">ATCC 11539</strain>
    </source>
</reference>
<keyword evidence="3" id="KW-1185">Reference proteome</keyword>
<feature type="compositionally biased region" description="Basic and acidic residues" evidence="1">
    <location>
        <begin position="284"/>
        <end position="298"/>
    </location>
</feature>
<dbReference type="OMA" id="HFENDWA"/>
<dbReference type="RefSeq" id="XP_007866711.1">
    <property type="nucleotide sequence ID" value="XM_007868520.1"/>
</dbReference>
<dbReference type="OrthoDB" id="3266957at2759"/>
<dbReference type="eggNOG" id="KOG1216">
    <property type="taxonomic scope" value="Eukaryota"/>
</dbReference>
<evidence type="ECO:0000313" key="2">
    <source>
        <dbReference type="EMBL" id="EPQ54398.1"/>
    </source>
</evidence>
<evidence type="ECO:0000313" key="3">
    <source>
        <dbReference type="Proteomes" id="UP000030669"/>
    </source>
</evidence>
<dbReference type="EMBL" id="KB469303">
    <property type="protein sequence ID" value="EPQ54398.1"/>
    <property type="molecule type" value="Genomic_DNA"/>
</dbReference>
<proteinExistence type="predicted"/>
<feature type="compositionally biased region" description="Basic residues" evidence="1">
    <location>
        <begin position="1"/>
        <end position="12"/>
    </location>
</feature>
<dbReference type="GeneID" id="19299364"/>
<accession>S7Q4J3</accession>
<name>S7Q4J3_GLOTA</name>
<feature type="compositionally biased region" description="Basic and acidic residues" evidence="1">
    <location>
        <begin position="86"/>
        <end position="97"/>
    </location>
</feature>
<dbReference type="HOGENOM" id="CLU_933995_0_0_1"/>
<dbReference type="STRING" id="670483.S7Q4J3"/>
<feature type="compositionally biased region" description="Polar residues" evidence="1">
    <location>
        <begin position="227"/>
        <end position="247"/>
    </location>
</feature>
<feature type="compositionally biased region" description="Low complexity" evidence="1">
    <location>
        <begin position="98"/>
        <end position="111"/>
    </location>
</feature>
<organism evidence="2 3">
    <name type="scientific">Gloeophyllum trabeum (strain ATCC 11539 / FP-39264 / Madison 617)</name>
    <name type="common">Brown rot fungus</name>
    <dbReference type="NCBI Taxonomy" id="670483"/>
    <lineage>
        <taxon>Eukaryota</taxon>
        <taxon>Fungi</taxon>
        <taxon>Dikarya</taxon>
        <taxon>Basidiomycota</taxon>
        <taxon>Agaricomycotina</taxon>
        <taxon>Agaricomycetes</taxon>
        <taxon>Gloeophyllales</taxon>
        <taxon>Gloeophyllaceae</taxon>
        <taxon>Gloeophyllum</taxon>
    </lineage>
</organism>
<dbReference type="KEGG" id="gtr:GLOTRDRAFT_111248"/>
<gene>
    <name evidence="2" type="ORF">GLOTRDRAFT_111248</name>
</gene>
<feature type="compositionally biased region" description="Basic and acidic residues" evidence="1">
    <location>
        <begin position="24"/>
        <end position="41"/>
    </location>
</feature>
<feature type="region of interest" description="Disordered" evidence="1">
    <location>
        <begin position="1"/>
        <end position="60"/>
    </location>
</feature>
<dbReference type="AlphaFoldDB" id="S7Q4J3"/>
<feature type="region of interest" description="Disordered" evidence="1">
    <location>
        <begin position="86"/>
        <end position="117"/>
    </location>
</feature>
<feature type="region of interest" description="Disordered" evidence="1">
    <location>
        <begin position="212"/>
        <end position="298"/>
    </location>
</feature>
<sequence>MANGRRGSHGKAKSSAPANSTQQDARETSNPAEHDERRERSVPPLTAPTSQPRHDANLTAPRYATLAETNLLSEINRLKEQLEAEKRAREAAEKRASETAAAAGRRASNASHEPVLKPKGSAGQGICLIEVMGLQDDVEQYNTILRDVRDLVHSAQLDWTVDYREQPMADLGNLFAVARQRHPILARFKNDWVTSEIVKQFMRNRRKFAYRKGVLHPTTKHNRVRSSRNTGASSGTDTNSGLSNQNRRVIGHVEPAQDDGDVHAAAPAAAEKTRPRPRKRRRVHDTEEAPEQGRDAEQ</sequence>
<feature type="compositionally biased region" description="Basic residues" evidence="1">
    <location>
        <begin position="212"/>
        <end position="226"/>
    </location>
</feature>
<protein>
    <submittedName>
        <fullName evidence="2">Uncharacterized protein</fullName>
    </submittedName>
</protein>
<evidence type="ECO:0000256" key="1">
    <source>
        <dbReference type="SAM" id="MobiDB-lite"/>
    </source>
</evidence>
<dbReference type="Proteomes" id="UP000030669">
    <property type="component" value="Unassembled WGS sequence"/>
</dbReference>